<dbReference type="InterPro" id="IPR038324">
    <property type="entry name" value="Rpb4/RPC9_sf"/>
</dbReference>
<dbReference type="InterPro" id="IPR025064">
    <property type="entry name" value="DUF4005"/>
</dbReference>
<dbReference type="Pfam" id="PF13178">
    <property type="entry name" value="DUF4005"/>
    <property type="match status" value="1"/>
</dbReference>
<dbReference type="PANTHER" id="PTHR21297">
    <property type="entry name" value="DNA-DIRECTED RNA POLYMERASE II"/>
    <property type="match status" value="1"/>
</dbReference>
<reference evidence="6 7" key="1">
    <citation type="submission" date="2020-10" db="EMBL/GenBank/DDBJ databases">
        <title>The Coptis chinensis genome and diversification of protoberbering-type alkaloids.</title>
        <authorList>
            <person name="Wang B."/>
            <person name="Shu S."/>
            <person name="Song C."/>
            <person name="Liu Y."/>
        </authorList>
    </citation>
    <scope>NUCLEOTIDE SEQUENCE [LARGE SCALE GENOMIC DNA]</scope>
    <source>
        <strain evidence="6">HL-2020</strain>
        <tissue evidence="6">Leaf</tissue>
    </source>
</reference>
<protein>
    <recommendedName>
        <fullName evidence="5">RNA polymerase Rpb4/RPC9 core domain-containing protein</fullName>
    </recommendedName>
</protein>
<dbReference type="Pfam" id="PF03874">
    <property type="entry name" value="RNA_pol_Rpb4"/>
    <property type="match status" value="1"/>
</dbReference>
<organism evidence="6 7">
    <name type="scientific">Coptis chinensis</name>
    <dbReference type="NCBI Taxonomy" id="261450"/>
    <lineage>
        <taxon>Eukaryota</taxon>
        <taxon>Viridiplantae</taxon>
        <taxon>Streptophyta</taxon>
        <taxon>Embryophyta</taxon>
        <taxon>Tracheophyta</taxon>
        <taxon>Spermatophyta</taxon>
        <taxon>Magnoliopsida</taxon>
        <taxon>Ranunculales</taxon>
        <taxon>Ranunculaceae</taxon>
        <taxon>Coptidoideae</taxon>
        <taxon>Coptis</taxon>
    </lineage>
</organism>
<evidence type="ECO:0000259" key="5">
    <source>
        <dbReference type="SMART" id="SM00657"/>
    </source>
</evidence>
<dbReference type="GO" id="GO:0006352">
    <property type="term" value="P:DNA-templated transcription initiation"/>
    <property type="evidence" value="ECO:0007669"/>
    <property type="project" value="InterPro"/>
</dbReference>
<feature type="region of interest" description="Disordered" evidence="4">
    <location>
        <begin position="213"/>
        <end position="281"/>
    </location>
</feature>
<comment type="subcellular location">
    <subcellularLocation>
        <location evidence="1">Nucleus</location>
    </subcellularLocation>
</comment>
<dbReference type="AlphaFoldDB" id="A0A835MK31"/>
<evidence type="ECO:0000313" key="7">
    <source>
        <dbReference type="Proteomes" id="UP000631114"/>
    </source>
</evidence>
<dbReference type="InterPro" id="IPR010997">
    <property type="entry name" value="HRDC-like_sf"/>
</dbReference>
<dbReference type="EMBL" id="JADFTS010000001">
    <property type="protein sequence ID" value="KAF9626576.1"/>
    <property type="molecule type" value="Genomic_DNA"/>
</dbReference>
<dbReference type="SUPFAM" id="SSF47819">
    <property type="entry name" value="HRDC-like"/>
    <property type="match status" value="1"/>
</dbReference>
<dbReference type="GO" id="GO:0000166">
    <property type="term" value="F:nucleotide binding"/>
    <property type="evidence" value="ECO:0007669"/>
    <property type="project" value="InterPro"/>
</dbReference>
<evidence type="ECO:0000256" key="2">
    <source>
        <dbReference type="ARBA" id="ARBA00023242"/>
    </source>
</evidence>
<dbReference type="InterPro" id="IPR005574">
    <property type="entry name" value="Rpb4/RPC9"/>
</dbReference>
<comment type="caution">
    <text evidence="6">The sequence shown here is derived from an EMBL/GenBank/DDBJ whole genome shotgun (WGS) entry which is preliminary data.</text>
</comment>
<accession>A0A835MK31</accession>
<dbReference type="Gene3D" id="1.20.1250.40">
    <property type="match status" value="1"/>
</dbReference>
<evidence type="ECO:0000256" key="1">
    <source>
        <dbReference type="ARBA" id="ARBA00004123"/>
    </source>
</evidence>
<name>A0A835MK31_9MAGN</name>
<dbReference type="OrthoDB" id="2186918at2759"/>
<keyword evidence="7" id="KW-1185">Reference proteome</keyword>
<feature type="region of interest" description="Disordered" evidence="4">
    <location>
        <begin position="1"/>
        <end position="83"/>
    </location>
</feature>
<evidence type="ECO:0000256" key="3">
    <source>
        <dbReference type="ARBA" id="ARBA00025724"/>
    </source>
</evidence>
<feature type="compositionally biased region" description="Polar residues" evidence="4">
    <location>
        <begin position="326"/>
        <end position="338"/>
    </location>
</feature>
<comment type="similarity">
    <text evidence="3">Belongs to the eukaryotic RPB4 RNA polymerase subunit family.</text>
</comment>
<dbReference type="GO" id="GO:0005634">
    <property type="term" value="C:nucleus"/>
    <property type="evidence" value="ECO:0007669"/>
    <property type="project" value="UniProtKB-SubCell"/>
</dbReference>
<evidence type="ECO:0000313" key="6">
    <source>
        <dbReference type="EMBL" id="KAF9626576.1"/>
    </source>
</evidence>
<feature type="domain" description="RNA polymerase Rpb4/RPC9 core" evidence="5">
    <location>
        <begin position="87"/>
        <end position="215"/>
    </location>
</feature>
<feature type="compositionally biased region" description="Polar residues" evidence="4">
    <location>
        <begin position="245"/>
        <end position="262"/>
    </location>
</feature>
<dbReference type="SMART" id="SM00657">
    <property type="entry name" value="RPOL4c"/>
    <property type="match status" value="1"/>
</dbReference>
<feature type="compositionally biased region" description="Low complexity" evidence="4">
    <location>
        <begin position="38"/>
        <end position="54"/>
    </location>
</feature>
<feature type="compositionally biased region" description="Low complexity" evidence="4">
    <location>
        <begin position="9"/>
        <end position="29"/>
    </location>
</feature>
<proteinExistence type="inferred from homology"/>
<evidence type="ECO:0000256" key="4">
    <source>
        <dbReference type="SAM" id="MobiDB-lite"/>
    </source>
</evidence>
<gene>
    <name evidence="6" type="ORF">IFM89_036091</name>
</gene>
<dbReference type="GO" id="GO:0030880">
    <property type="term" value="C:RNA polymerase complex"/>
    <property type="evidence" value="ECO:0007669"/>
    <property type="project" value="InterPro"/>
</dbReference>
<dbReference type="InterPro" id="IPR045222">
    <property type="entry name" value="Rpb4-like"/>
</dbReference>
<feature type="region of interest" description="Disordered" evidence="4">
    <location>
        <begin position="299"/>
        <end position="368"/>
    </location>
</feature>
<keyword evidence="2" id="KW-0539">Nucleus</keyword>
<sequence>MAEKGGKGFLTKKSSLSSSKGGKGSSTLLPKKKVHFTSSSSSGSDSDDSLPPSSTKDYGKGGKPKPINDKAGTPTHPKIPIFDIENDLPKNTKCLMDCEAEAILSKIQEQMVILSDDPMIKLPVSFHKGLQYAKSGCGYSNVESARRVLETLKANNKVSESEICLIGNICPDGVDELFALMPSLKGNKGKNERAVKDVVGLLAKMKEECTPKQFPENGTLDLLNSDNPTFDSSPFESCEKDESIPVTSDKVTLKDNQASNESQSRRRSSLLVKQDYPDTGLQNTTKLLSYMAATESAKAKLRAQGTPRSGPDVNEQNGLARRLSVPSPTNGKLSSLSPRTHRPQGNGKGQVKLERSILSSKDGNGKTS</sequence>
<dbReference type="InterPro" id="IPR006590">
    <property type="entry name" value="RNA_pol_Rpb4/RPC9_core"/>
</dbReference>
<feature type="compositionally biased region" description="Polar residues" evidence="4">
    <location>
        <begin position="357"/>
        <end position="368"/>
    </location>
</feature>
<feature type="compositionally biased region" description="Polar residues" evidence="4">
    <location>
        <begin position="222"/>
        <end position="235"/>
    </location>
</feature>
<dbReference type="Proteomes" id="UP000631114">
    <property type="component" value="Unassembled WGS sequence"/>
</dbReference>